<name>A0A640KQF7_LEITA</name>
<evidence type="ECO:0000313" key="2">
    <source>
        <dbReference type="EMBL" id="GET91742.1"/>
    </source>
</evidence>
<dbReference type="Proteomes" id="UP000419144">
    <property type="component" value="Unassembled WGS sequence"/>
</dbReference>
<dbReference type="AlphaFoldDB" id="A0A640KQF7"/>
<dbReference type="VEuPathDB" id="TriTrypDB:LtaPh_3300600"/>
<dbReference type="OrthoDB" id="276577at2759"/>
<protein>
    <recommendedName>
        <fullName evidence="4">RNase III domain-containing protein</fullName>
    </recommendedName>
</protein>
<sequence length="521" mass="55677">MRRGCILRETRVSAAGYRCFLQALRQCGVEYASALPEKVSGSLSHTAAAAFSPLFTIKFDAHHHQLTTLGDAIIDRYLSAAVLKYCCHRNITLTTNAASELNAVLHNHFTLRLFAKDLHFDAMMLAREEADFEASHPSAAPPLNFLEAETRPLRTQDVAGTSYQVALLPCGQSSLGWKFSHFVGAVHQSLGPDAATCVLEHVYQLHDGSSVPRQASKVLLRALEHFPAPNVAEAILAVQGLSVHYTTRSRVLPGDDEELAQPTSPGEGSSSEGPSPSPGVGAGNVSESAADEHALVAGFGPIGTKSGNITLESLAGVAPLSSSLASGPGLIDAVDIWRRRTQELVARQLEPADGPGAALTPSTGATDGWLSAKERATYQHGPAFAGWVDVTSTPSFADVYGMSHPEDGHIVRRTKFKKNVRDPRFYDKMSDARHGVPFDTNGESLTDYLDQFGKAHKRIFEVTMQSGAGGELKLIGRAISTRYTTARESACRAFIGGVLHDILALAGVSDAGDAAAWRDAQ</sequence>
<keyword evidence="3" id="KW-1185">Reference proteome</keyword>
<gene>
    <name evidence="2" type="ORF">LtaPh_3300600</name>
</gene>
<feature type="region of interest" description="Disordered" evidence="1">
    <location>
        <begin position="249"/>
        <end position="285"/>
    </location>
</feature>
<reference evidence="2" key="1">
    <citation type="submission" date="2019-11" db="EMBL/GenBank/DDBJ databases">
        <title>Leishmania tarentolae CDS.</title>
        <authorList>
            <person name="Goto Y."/>
            <person name="Yamagishi J."/>
        </authorList>
    </citation>
    <scope>NUCLEOTIDE SEQUENCE [LARGE SCALE GENOMIC DNA]</scope>
    <source>
        <strain evidence="2">Parrot Tar II</strain>
    </source>
</reference>
<evidence type="ECO:0000313" key="3">
    <source>
        <dbReference type="Proteomes" id="UP000419144"/>
    </source>
</evidence>
<organism evidence="2 3">
    <name type="scientific">Leishmania tarentolae</name>
    <name type="common">Sauroleishmania tarentolae</name>
    <dbReference type="NCBI Taxonomy" id="5689"/>
    <lineage>
        <taxon>Eukaryota</taxon>
        <taxon>Discoba</taxon>
        <taxon>Euglenozoa</taxon>
        <taxon>Kinetoplastea</taxon>
        <taxon>Metakinetoplastina</taxon>
        <taxon>Trypanosomatida</taxon>
        <taxon>Trypanosomatidae</taxon>
        <taxon>Leishmaniinae</taxon>
        <taxon>Leishmania</taxon>
        <taxon>lizard Leishmania</taxon>
    </lineage>
</organism>
<feature type="compositionally biased region" description="Low complexity" evidence="1">
    <location>
        <begin position="264"/>
        <end position="274"/>
    </location>
</feature>
<proteinExistence type="predicted"/>
<dbReference type="EMBL" id="BLBS01000050">
    <property type="protein sequence ID" value="GET91742.1"/>
    <property type="molecule type" value="Genomic_DNA"/>
</dbReference>
<evidence type="ECO:0008006" key="4">
    <source>
        <dbReference type="Google" id="ProtNLM"/>
    </source>
</evidence>
<accession>A0A640KQF7</accession>
<comment type="caution">
    <text evidence="2">The sequence shown here is derived from an EMBL/GenBank/DDBJ whole genome shotgun (WGS) entry which is preliminary data.</text>
</comment>
<evidence type="ECO:0000256" key="1">
    <source>
        <dbReference type="SAM" id="MobiDB-lite"/>
    </source>
</evidence>